<dbReference type="SUPFAM" id="SSF51658">
    <property type="entry name" value="Xylose isomerase-like"/>
    <property type="match status" value="1"/>
</dbReference>
<dbReference type="PANTHER" id="PTHR12110">
    <property type="entry name" value="HYDROXYPYRUVATE ISOMERASE"/>
    <property type="match status" value="1"/>
</dbReference>
<dbReference type="InterPro" id="IPR036237">
    <property type="entry name" value="Xyl_isomerase-like_sf"/>
</dbReference>
<feature type="domain" description="Xylose isomerase-like TIM barrel" evidence="1">
    <location>
        <begin position="36"/>
        <end position="296"/>
    </location>
</feature>
<evidence type="ECO:0000259" key="1">
    <source>
        <dbReference type="Pfam" id="PF01261"/>
    </source>
</evidence>
<protein>
    <submittedName>
        <fullName evidence="2">Myo-inosose-2 dehydratase</fullName>
        <ecNumber evidence="2">4.2.1.44</ecNumber>
    </submittedName>
</protein>
<evidence type="ECO:0000313" key="2">
    <source>
        <dbReference type="EMBL" id="USG67816.1"/>
    </source>
</evidence>
<dbReference type="InterPro" id="IPR050312">
    <property type="entry name" value="IolE/XylAMocC-like"/>
</dbReference>
<organism evidence="2 3">
    <name type="scientific">Brevibacillus ruminantium</name>
    <dbReference type="NCBI Taxonomy" id="2950604"/>
    <lineage>
        <taxon>Bacteria</taxon>
        <taxon>Bacillati</taxon>
        <taxon>Bacillota</taxon>
        <taxon>Bacilli</taxon>
        <taxon>Bacillales</taxon>
        <taxon>Paenibacillaceae</taxon>
        <taxon>Brevibacillus</taxon>
    </lineage>
</organism>
<evidence type="ECO:0000313" key="3">
    <source>
        <dbReference type="Proteomes" id="UP001056500"/>
    </source>
</evidence>
<reference evidence="2" key="1">
    <citation type="submission" date="2022-06" db="EMBL/GenBank/DDBJ databases">
        <title>Genome sequencing of Brevibacillus sp. BB3-R1.</title>
        <authorList>
            <person name="Heo J."/>
            <person name="Lee D."/>
            <person name="Won M."/>
            <person name="Han B.-H."/>
            <person name="Hong S.-B."/>
            <person name="Kwon S.-W."/>
        </authorList>
    </citation>
    <scope>NUCLEOTIDE SEQUENCE</scope>
    <source>
        <strain evidence="2">BB3-R1</strain>
    </source>
</reference>
<dbReference type="InterPro" id="IPR030823">
    <property type="entry name" value="IolE/MocC"/>
</dbReference>
<dbReference type="EC" id="4.2.1.44" evidence="2"/>
<dbReference type="EMBL" id="CP098755">
    <property type="protein sequence ID" value="USG67816.1"/>
    <property type="molecule type" value="Genomic_DNA"/>
</dbReference>
<dbReference type="Gene3D" id="3.20.20.150">
    <property type="entry name" value="Divalent-metal-dependent TIM barrel enzymes"/>
    <property type="match status" value="1"/>
</dbReference>
<dbReference type="Pfam" id="PF01261">
    <property type="entry name" value="AP_endonuc_2"/>
    <property type="match status" value="1"/>
</dbReference>
<dbReference type="Proteomes" id="UP001056500">
    <property type="component" value="Chromosome"/>
</dbReference>
<dbReference type="PANTHER" id="PTHR12110:SF41">
    <property type="entry name" value="INOSOSE DEHYDRATASE"/>
    <property type="match status" value="1"/>
</dbReference>
<keyword evidence="2" id="KW-0456">Lyase</keyword>
<dbReference type="RefSeq" id="WP_251874910.1">
    <property type="nucleotide sequence ID" value="NZ_CP098755.1"/>
</dbReference>
<keyword evidence="3" id="KW-1185">Reference proteome</keyword>
<accession>A0ABY4WM18</accession>
<name>A0ABY4WM18_9BACL</name>
<proteinExistence type="predicted"/>
<sequence>MSDKGYSFKLGVHPINWVGEDVKEHGDHYSYEQVMDEIASLGITGVEMSRKFPADPAVLQQELSRRGLQLTSQWKSVLFSDAQRRDEELQAYRKHAQFLKAMGAEVVSTAEVGGSLHWDPRRSPHEKQVAHLTDEQWKSLAQGLNQAGEICRELGMKLVYHHHGGTVVEQPEEIDRLMEMTDPGLVYLLYDTGHAYYGGNDPLKLLQKYYGRIGYVHLKDIRQNVLDQARAEQADFVTCIRRGVFTVPGDGSLDFAPIFKELAERDYQGWAMLEGEQDPLVHNPVAYAKRSIAYIEQTISSTRGEKV</sequence>
<dbReference type="InterPro" id="IPR013022">
    <property type="entry name" value="Xyl_isomerase-like_TIM-brl"/>
</dbReference>
<dbReference type="NCBIfam" id="TIGR04379">
    <property type="entry name" value="myo_inos_iolE"/>
    <property type="match status" value="1"/>
</dbReference>
<dbReference type="GO" id="GO:0050114">
    <property type="term" value="F:myo-inosose-2 dehydratase activity"/>
    <property type="evidence" value="ECO:0007669"/>
    <property type="project" value="UniProtKB-EC"/>
</dbReference>
<gene>
    <name evidence="2" type="primary">iolE</name>
    <name evidence="2" type="ORF">NDK47_11285</name>
</gene>